<dbReference type="Proteomes" id="UP000271374">
    <property type="component" value="Unassembled WGS sequence"/>
</dbReference>
<proteinExistence type="predicted"/>
<accession>A0A431WL74</accession>
<evidence type="ECO:0000313" key="2">
    <source>
        <dbReference type="Proteomes" id="UP000271374"/>
    </source>
</evidence>
<evidence type="ECO:0000313" key="1">
    <source>
        <dbReference type="EMBL" id="RTR36183.1"/>
    </source>
</evidence>
<dbReference type="EMBL" id="RXNT01000001">
    <property type="protein sequence ID" value="RTR36183.1"/>
    <property type="molecule type" value="Genomic_DNA"/>
</dbReference>
<organism evidence="1 2">
    <name type="scientific">Bacillus yapensis</name>
    <dbReference type="NCBI Taxonomy" id="2492960"/>
    <lineage>
        <taxon>Bacteria</taxon>
        <taxon>Bacillati</taxon>
        <taxon>Bacillota</taxon>
        <taxon>Bacilli</taxon>
        <taxon>Bacillales</taxon>
        <taxon>Bacillaceae</taxon>
        <taxon>Bacillus</taxon>
    </lineage>
</organism>
<protein>
    <submittedName>
        <fullName evidence="1">Uncharacterized protein</fullName>
    </submittedName>
</protein>
<keyword evidence="2" id="KW-1185">Reference proteome</keyword>
<dbReference type="OrthoDB" id="2885291at2"/>
<gene>
    <name evidence="1" type="ORF">EKG37_01090</name>
</gene>
<reference evidence="1 2" key="1">
    <citation type="submission" date="2018-12" db="EMBL/GenBank/DDBJ databases">
        <title>Bacillus yapensis draft genome sequence.</title>
        <authorList>
            <person name="Yu L."/>
            <person name="Xu X."/>
            <person name="Tang X."/>
        </authorList>
    </citation>
    <scope>NUCLEOTIDE SEQUENCE [LARGE SCALE GENOMIC DNA]</scope>
    <source>
        <strain evidence="1 2">XXST-01</strain>
    </source>
</reference>
<comment type="caution">
    <text evidence="1">The sequence shown here is derived from an EMBL/GenBank/DDBJ whole genome shotgun (WGS) entry which is preliminary data.</text>
</comment>
<dbReference type="AlphaFoldDB" id="A0A431WL74"/>
<sequence length="60" mass="6672">MNVSDLLASLPPAYRVERVYVDGDSKETTNFVTVNNGLAYFIEGNDIKVFNVDSIDGLKF</sequence>
<name>A0A431WL74_9BACI</name>
<dbReference type="RefSeq" id="WP_126405390.1">
    <property type="nucleotide sequence ID" value="NZ_RXNT01000001.1"/>
</dbReference>